<name>A0ABU3TM32_9BACT</name>
<dbReference type="RefSeq" id="WP_315999792.1">
    <property type="nucleotide sequence ID" value="NZ_JAWDJT010000015.1"/>
</dbReference>
<keyword evidence="1" id="KW-0472">Membrane</keyword>
<gene>
    <name evidence="2" type="ORF">ROI90_18620</name>
</gene>
<keyword evidence="3" id="KW-1185">Reference proteome</keyword>
<comment type="caution">
    <text evidence="2">The sequence shown here is derived from an EMBL/GenBank/DDBJ whole genome shotgun (WGS) entry which is preliminary data.</text>
</comment>
<organism evidence="2 3">
    <name type="scientific">Hymenobacter endophyticus</name>
    <dbReference type="NCBI Taxonomy" id="3076335"/>
    <lineage>
        <taxon>Bacteria</taxon>
        <taxon>Pseudomonadati</taxon>
        <taxon>Bacteroidota</taxon>
        <taxon>Cytophagia</taxon>
        <taxon>Cytophagales</taxon>
        <taxon>Hymenobacteraceae</taxon>
        <taxon>Hymenobacter</taxon>
    </lineage>
</organism>
<evidence type="ECO:0000256" key="1">
    <source>
        <dbReference type="SAM" id="Phobius"/>
    </source>
</evidence>
<accession>A0ABU3TM32</accession>
<keyword evidence="1" id="KW-0812">Transmembrane</keyword>
<dbReference type="Proteomes" id="UP001250698">
    <property type="component" value="Unassembled WGS sequence"/>
</dbReference>
<proteinExistence type="predicted"/>
<keyword evidence="1" id="KW-1133">Transmembrane helix</keyword>
<feature type="transmembrane region" description="Helical" evidence="1">
    <location>
        <begin position="22"/>
        <end position="42"/>
    </location>
</feature>
<evidence type="ECO:0000313" key="3">
    <source>
        <dbReference type="Proteomes" id="UP001250698"/>
    </source>
</evidence>
<evidence type="ECO:0000313" key="2">
    <source>
        <dbReference type="EMBL" id="MDU0372429.1"/>
    </source>
</evidence>
<sequence>MPAFVASSVSATPVRRHHWGRWLIGLLAFGALSLWGLLTFWLDPWLQRQAEQRVYTASQGRYRLHIGKLRTRLWPLGAEAHALHLRTVASTPDSGRLPRLELALGRVAVRGVSWGALLRRAEVPVDSIVLDSVAVGLQHLPAARSSSPLYAQLPVAGLRVGRLAVRHLHGSLGPAHRPTLQAGETSLIVADVRLSAAAAADSGRIGYAAAVTGQTRGLAVQVPGHTVRVGRLQLSSVLGHLLLDSLLLHPAQPINHRRSQTMRVSLVVPRLQLIGLDGPRLARQDFRADTLLVKSPRLALTLPAQKPPSLHTVLAAYLRSCRLGALVVTNGRVQVAGTELAPAVAGVELVGSGFQVLPRLGPPTDMYYARRWHLQTGKATATLDAPYYHMSWQNMQADTRAGSLRLHAVSVLPTLSVEGLARRKGHQAAHVSARFPAVWLSGFSFPAAVNQGELRAAVLGVQGAHITTRSDGRFPGNPRISSVTPEALGRLPFRFAVNQLRLRQASLTMLYRAPRHAAPGILQITRFASTLRNLSNDPARMSAARPLTGEASGWLQGQGRAQLTLQANLLDPAGRHALRGTFYSTPLAMLNSMTVPTLGLDVRSGQVHQIDFRMTLDQQAARGTMWGRYTNLKMQRLNRQNRPGVLHRLQTSVINGVFIRDNNPRRPGAELEPGTILSNRQRRFSVFSLWRQGLVSGLLNSAGVPKGLSKKLSEGQ</sequence>
<evidence type="ECO:0008006" key="4">
    <source>
        <dbReference type="Google" id="ProtNLM"/>
    </source>
</evidence>
<dbReference type="EMBL" id="JAWDJT010000015">
    <property type="protein sequence ID" value="MDU0372429.1"/>
    <property type="molecule type" value="Genomic_DNA"/>
</dbReference>
<reference evidence="2 3" key="1">
    <citation type="submission" date="2023-10" db="EMBL/GenBank/DDBJ databases">
        <title>Hymenobacter endophyticus sp. nov., an isolate from the leaf tissues of wheat.</title>
        <authorList>
            <person name="Dai Y."/>
        </authorList>
    </citation>
    <scope>NUCLEOTIDE SEQUENCE [LARGE SCALE GENOMIC DNA]</scope>
    <source>
        <strain evidence="2 3">ZK17L-C2</strain>
    </source>
</reference>
<protein>
    <recommendedName>
        <fullName evidence="4">AsmA-like C-terminal domain-containing protein</fullName>
    </recommendedName>
</protein>